<organism evidence="2 3">
    <name type="scientific">Mesobacillus subterraneus</name>
    <dbReference type="NCBI Taxonomy" id="285983"/>
    <lineage>
        <taxon>Bacteria</taxon>
        <taxon>Bacillati</taxon>
        <taxon>Bacillota</taxon>
        <taxon>Bacilli</taxon>
        <taxon>Bacillales</taxon>
        <taxon>Bacillaceae</taxon>
        <taxon>Mesobacillus</taxon>
    </lineage>
</organism>
<gene>
    <name evidence="2" type="ORF">EJA10_20970</name>
</gene>
<sequence>MLPEHYCNYLLNMYMEGADQADAPNKSAPPSLLGYILLGFVTLSGFLFYFTELSLFLQMTFIAFFGIVSILSAFYLVKKSFLQQVPLLSAALLFLISSVEAVEIIFPGKPILLYAVTGLNCLLWIAAGMKLGLISFKLSGFAGLLVLLIIIFI</sequence>
<accession>A0A427TGX1</accession>
<dbReference type="AlphaFoldDB" id="A0A427TGX1"/>
<feature type="transmembrane region" description="Helical" evidence="1">
    <location>
        <begin position="133"/>
        <end position="152"/>
    </location>
</feature>
<feature type="transmembrane region" description="Helical" evidence="1">
    <location>
        <begin position="32"/>
        <end position="50"/>
    </location>
</feature>
<keyword evidence="1" id="KW-0812">Transmembrane</keyword>
<reference evidence="3" key="1">
    <citation type="submission" date="2018-12" db="EMBL/GenBank/DDBJ databases">
        <title>Bacillus chawlae sp. nov., Bacillus glennii sp. nov., and Bacillus saganii sp. nov. Isolated from the Vehicle Assembly Building at Kennedy Space Center where the Viking Spacecraft were Assembled.</title>
        <authorList>
            <person name="Seuylemezian A."/>
            <person name="Vaishampayan P."/>
        </authorList>
    </citation>
    <scope>NUCLEOTIDE SEQUENCE [LARGE SCALE GENOMIC DNA]</scope>
    <source>
        <strain evidence="3">DSM 13966</strain>
    </source>
</reference>
<feature type="transmembrane region" description="Helical" evidence="1">
    <location>
        <begin position="111"/>
        <end position="127"/>
    </location>
</feature>
<protein>
    <submittedName>
        <fullName evidence="2">Uncharacterized protein</fullName>
    </submittedName>
</protein>
<feature type="transmembrane region" description="Helical" evidence="1">
    <location>
        <begin position="81"/>
        <end position="99"/>
    </location>
</feature>
<proteinExistence type="predicted"/>
<comment type="caution">
    <text evidence="2">The sequence shown here is derived from an EMBL/GenBank/DDBJ whole genome shotgun (WGS) entry which is preliminary data.</text>
</comment>
<evidence type="ECO:0000256" key="1">
    <source>
        <dbReference type="SAM" id="Phobius"/>
    </source>
</evidence>
<keyword evidence="1" id="KW-0472">Membrane</keyword>
<name>A0A427TGX1_9BACI</name>
<keyword evidence="1" id="KW-1133">Transmembrane helix</keyword>
<evidence type="ECO:0000313" key="3">
    <source>
        <dbReference type="Proteomes" id="UP000279911"/>
    </source>
</evidence>
<dbReference type="EMBL" id="RSFW01000030">
    <property type="protein sequence ID" value="RSD22754.1"/>
    <property type="molecule type" value="Genomic_DNA"/>
</dbReference>
<feature type="transmembrane region" description="Helical" evidence="1">
    <location>
        <begin position="55"/>
        <end position="75"/>
    </location>
</feature>
<evidence type="ECO:0000313" key="2">
    <source>
        <dbReference type="EMBL" id="RSD22754.1"/>
    </source>
</evidence>
<dbReference type="Proteomes" id="UP000279911">
    <property type="component" value="Unassembled WGS sequence"/>
</dbReference>
<dbReference type="RefSeq" id="WP_125481993.1">
    <property type="nucleotide sequence ID" value="NZ_RSFW01000030.1"/>
</dbReference>